<evidence type="ECO:0000313" key="3">
    <source>
        <dbReference type="Proteomes" id="UP000231292"/>
    </source>
</evidence>
<dbReference type="Proteomes" id="UP000231292">
    <property type="component" value="Unassembled WGS sequence"/>
</dbReference>
<accession>A0A2G9YJ84</accession>
<organism evidence="2 3">
    <name type="scientific">Candidatus Sherwoodlollariibacterium unditelluris</name>
    <dbReference type="NCBI Taxonomy" id="1974757"/>
    <lineage>
        <taxon>Bacteria</taxon>
        <taxon>Pseudomonadati</taxon>
        <taxon>Candidatus Omnitrophota</taxon>
        <taxon>Candidatus Sherwoodlollariibacterium</taxon>
    </lineage>
</organism>
<dbReference type="SUPFAM" id="SSF81301">
    <property type="entry name" value="Nucleotidyltransferase"/>
    <property type="match status" value="1"/>
</dbReference>
<dbReference type="EMBL" id="PCRK01000089">
    <property type="protein sequence ID" value="PIP19298.1"/>
    <property type="molecule type" value="Genomic_DNA"/>
</dbReference>
<dbReference type="InterPro" id="IPR043519">
    <property type="entry name" value="NT_sf"/>
</dbReference>
<gene>
    <name evidence="2" type="ORF">COX41_03615</name>
</gene>
<dbReference type="SUPFAM" id="SSF46785">
    <property type="entry name" value="Winged helix' DNA-binding domain"/>
    <property type="match status" value="1"/>
</dbReference>
<protein>
    <recommendedName>
        <fullName evidence="1">Polymerase beta nucleotidyltransferase domain-containing protein</fullName>
    </recommendedName>
</protein>
<name>A0A2G9YJ84_9BACT</name>
<dbReference type="Gene3D" id="3.30.460.10">
    <property type="entry name" value="Beta Polymerase, domain 2"/>
    <property type="match status" value="1"/>
</dbReference>
<dbReference type="InterPro" id="IPR036390">
    <property type="entry name" value="WH_DNA-bd_sf"/>
</dbReference>
<feature type="non-terminal residue" evidence="2">
    <location>
        <position position="146"/>
    </location>
</feature>
<dbReference type="CDD" id="cd05403">
    <property type="entry name" value="NT_KNTase_like"/>
    <property type="match status" value="1"/>
</dbReference>
<dbReference type="InterPro" id="IPR041633">
    <property type="entry name" value="Polbeta"/>
</dbReference>
<evidence type="ECO:0000313" key="2">
    <source>
        <dbReference type="EMBL" id="PIP19298.1"/>
    </source>
</evidence>
<reference evidence="2 3" key="1">
    <citation type="submission" date="2017-09" db="EMBL/GenBank/DDBJ databases">
        <title>Depth-based differentiation of microbial function through sediment-hosted aquifers and enrichment of novel symbionts in the deep terrestrial subsurface.</title>
        <authorList>
            <person name="Probst A.J."/>
            <person name="Ladd B."/>
            <person name="Jarett J.K."/>
            <person name="Geller-Mcgrath D.E."/>
            <person name="Sieber C.M."/>
            <person name="Emerson J.B."/>
            <person name="Anantharaman K."/>
            <person name="Thomas B.C."/>
            <person name="Malmstrom R."/>
            <person name="Stieglmeier M."/>
            <person name="Klingl A."/>
            <person name="Woyke T."/>
            <person name="Ryan C.M."/>
            <person name="Banfield J.F."/>
        </authorList>
    </citation>
    <scope>NUCLEOTIDE SEQUENCE [LARGE SCALE GENOMIC DNA]</scope>
    <source>
        <strain evidence="2">CG23_combo_of_CG06-09_8_20_14_all_41_10</strain>
    </source>
</reference>
<dbReference type="Pfam" id="PF18765">
    <property type="entry name" value="Polbeta"/>
    <property type="match status" value="1"/>
</dbReference>
<evidence type="ECO:0000259" key="1">
    <source>
        <dbReference type="Pfam" id="PF18765"/>
    </source>
</evidence>
<sequence length="146" mass="16578">MFTENQMQILAVLINNPDKEYYLSELGQILGKAPGVFQRGINSLEEQKIIVSHKRGNQRLFNINTEHPFFNETKGIVQKTYGVEGLLKDVVKKIKGISIALIYGSYAKGKMRPDSDIDILIVGSRKADDIFLDKIAKLEKKLQREI</sequence>
<feature type="domain" description="Polymerase beta nucleotidyltransferase" evidence="1">
    <location>
        <begin position="87"/>
        <end position="144"/>
    </location>
</feature>
<comment type="caution">
    <text evidence="2">The sequence shown here is derived from an EMBL/GenBank/DDBJ whole genome shotgun (WGS) entry which is preliminary data.</text>
</comment>
<proteinExistence type="predicted"/>
<dbReference type="AlphaFoldDB" id="A0A2G9YJ84"/>